<dbReference type="Proteomes" id="UP000019439">
    <property type="component" value="Plasmid unnamed"/>
</dbReference>
<evidence type="ECO:0000313" key="3">
    <source>
        <dbReference type="Proteomes" id="UP000019439"/>
    </source>
</evidence>
<sequence>MARHVTKKETILGVSIMFYIIAGIPIFLFIASFSTWMASDIYSPNRNRDLLYAALSWSALIIPIGWYIIRYINKRRRLTSILSTIKSDESYDPTPESEIREIHSSAYFGIDTKRGTMLYVRLLNNKEVDILGFNISNWRQCELRANNQLRLYINSTEMPFIDIQNSKAWLLYEKICVMRNQQYNYPYNFPGYVKHNTERLANEMGFKMLAC</sequence>
<keyword evidence="1" id="KW-1133">Transmembrane helix</keyword>
<dbReference type="NCBIfam" id="NF033891">
    <property type="entry name" value="surf_exc_IncI1"/>
    <property type="match status" value="1"/>
</dbReference>
<dbReference type="GeneID" id="96666323"/>
<keyword evidence="3" id="KW-1185">Reference proteome</keyword>
<feature type="transmembrane region" description="Helical" evidence="1">
    <location>
        <begin position="50"/>
        <end position="69"/>
    </location>
</feature>
<keyword evidence="2" id="KW-0614">Plasmid</keyword>
<gene>
    <name evidence="2" type="ORF">BF17_00230</name>
</gene>
<geneLocation type="plasmid" evidence="3"/>
<evidence type="ECO:0000256" key="1">
    <source>
        <dbReference type="SAM" id="Phobius"/>
    </source>
</evidence>
<name>A0ABM5Q3X8_9GAMM</name>
<keyword evidence="1" id="KW-0472">Membrane</keyword>
<dbReference type="RefSeq" id="WP_025384530.1">
    <property type="nucleotide sequence ID" value="NZ_CGBP01000026.1"/>
</dbReference>
<keyword evidence="1" id="KW-0812">Transmembrane</keyword>
<feature type="transmembrane region" description="Helical" evidence="1">
    <location>
        <begin position="12"/>
        <end position="38"/>
    </location>
</feature>
<protein>
    <submittedName>
        <fullName evidence="2">Surface exclusion protein</fullName>
    </submittedName>
</protein>
<reference evidence="2 3" key="1">
    <citation type="journal article" date="2014" name="Genome Announc.">
        <title>Genome Sequence of Yersinia similis Y228T, a Member of the Yersinia pseudotuberculosis Complex.</title>
        <authorList>
            <person name="Sprague L.D."/>
            <person name="Neubauer H."/>
        </authorList>
    </citation>
    <scope>NUCLEOTIDE SEQUENCE [LARGE SCALE GENOMIC DNA]</scope>
    <source>
        <strain evidence="2 3">228</strain>
    </source>
</reference>
<evidence type="ECO:0000313" key="2">
    <source>
        <dbReference type="EMBL" id="AHK22089.1"/>
    </source>
</evidence>
<accession>A0ABM5Q3X8</accession>
<proteinExistence type="predicted"/>
<dbReference type="EMBL" id="CP007231">
    <property type="protein sequence ID" value="AHK22089.1"/>
    <property type="molecule type" value="Genomic_DNA"/>
</dbReference>
<organism evidence="2 3">
    <name type="scientific">Yersinia similis</name>
    <dbReference type="NCBI Taxonomy" id="367190"/>
    <lineage>
        <taxon>Bacteria</taxon>
        <taxon>Pseudomonadati</taxon>
        <taxon>Pseudomonadota</taxon>
        <taxon>Gammaproteobacteria</taxon>
        <taxon>Enterobacterales</taxon>
        <taxon>Yersiniaceae</taxon>
        <taxon>Yersinia</taxon>
    </lineage>
</organism>